<dbReference type="EMBL" id="SNYK01000005">
    <property type="protein sequence ID" value="TDQ38092.1"/>
    <property type="molecule type" value="Genomic_DNA"/>
</dbReference>
<proteinExistence type="predicted"/>
<sequence>MSDQYTYARFWRCALQVNPVSYNGAYRGNDHGMDEAEYNQALLEKCKALDIKVIGLADRNRVAM</sequence>
<dbReference type="AlphaFoldDB" id="A0A4R6TYZ6"/>
<accession>A0A4R6TYZ6</accession>
<gene>
    <name evidence="1" type="ORF">DFQ45_1053</name>
</gene>
<organism evidence="1 2">
    <name type="scientific">Thiopseudomonas denitrificans</name>
    <dbReference type="NCBI Taxonomy" id="1501432"/>
    <lineage>
        <taxon>Bacteria</taxon>
        <taxon>Pseudomonadati</taxon>
        <taxon>Pseudomonadota</taxon>
        <taxon>Gammaproteobacteria</taxon>
        <taxon>Pseudomonadales</taxon>
        <taxon>Pseudomonadaceae</taxon>
        <taxon>Thiopseudomonas</taxon>
    </lineage>
</organism>
<comment type="caution">
    <text evidence="1">The sequence shown here is derived from an EMBL/GenBank/DDBJ whole genome shotgun (WGS) entry which is preliminary data.</text>
</comment>
<keyword evidence="2" id="KW-1185">Reference proteome</keyword>
<evidence type="ECO:0000313" key="2">
    <source>
        <dbReference type="Proteomes" id="UP000294575"/>
    </source>
</evidence>
<protein>
    <submittedName>
        <fullName evidence="1">Uncharacterized protein</fullName>
    </submittedName>
</protein>
<evidence type="ECO:0000313" key="1">
    <source>
        <dbReference type="EMBL" id="TDQ38092.1"/>
    </source>
</evidence>
<reference evidence="1 2" key="1">
    <citation type="submission" date="2019-03" db="EMBL/GenBank/DDBJ databases">
        <title>Genomic Encyclopedia of Type Strains, Phase IV (KMG-IV): sequencing the most valuable type-strain genomes for metagenomic binning, comparative biology and taxonomic classification.</title>
        <authorList>
            <person name="Goeker M."/>
        </authorList>
    </citation>
    <scope>NUCLEOTIDE SEQUENCE [LARGE SCALE GENOMIC DNA]</scope>
    <source>
        <strain evidence="1 2">DSM 28679</strain>
    </source>
</reference>
<dbReference type="OrthoDB" id="9791620at2"/>
<dbReference type="Proteomes" id="UP000294575">
    <property type="component" value="Unassembled WGS sequence"/>
</dbReference>
<name>A0A4R6TYZ6_9GAMM</name>